<organism evidence="2 3">
    <name type="scientific">Apiospora arundinis</name>
    <dbReference type="NCBI Taxonomy" id="335852"/>
    <lineage>
        <taxon>Eukaryota</taxon>
        <taxon>Fungi</taxon>
        <taxon>Dikarya</taxon>
        <taxon>Ascomycota</taxon>
        <taxon>Pezizomycotina</taxon>
        <taxon>Sordariomycetes</taxon>
        <taxon>Xylariomycetidae</taxon>
        <taxon>Amphisphaeriales</taxon>
        <taxon>Apiosporaceae</taxon>
        <taxon>Apiospora</taxon>
    </lineage>
</organism>
<dbReference type="Proteomes" id="UP001390339">
    <property type="component" value="Unassembled WGS sequence"/>
</dbReference>
<proteinExistence type="predicted"/>
<dbReference type="InterPro" id="IPR036047">
    <property type="entry name" value="F-box-like_dom_sf"/>
</dbReference>
<reference evidence="2 3" key="1">
    <citation type="journal article" date="2024" name="IMA Fungus">
        <title>Apiospora arundinis, a panoply of carbohydrate-active enzymes and secondary metabolites.</title>
        <authorList>
            <person name="Sorensen T."/>
            <person name="Petersen C."/>
            <person name="Muurmann A.T."/>
            <person name="Christiansen J.V."/>
            <person name="Brundto M.L."/>
            <person name="Overgaard C.K."/>
            <person name="Boysen A.T."/>
            <person name="Wollenberg R.D."/>
            <person name="Larsen T.O."/>
            <person name="Sorensen J.L."/>
            <person name="Nielsen K.L."/>
            <person name="Sondergaard T.E."/>
        </authorList>
    </citation>
    <scope>NUCLEOTIDE SEQUENCE [LARGE SCALE GENOMIC DNA]</scope>
    <source>
        <strain evidence="2 3">AAU 773</strain>
    </source>
</reference>
<name>A0ABR2IHV1_9PEZI</name>
<dbReference type="PROSITE" id="PS50181">
    <property type="entry name" value="FBOX"/>
    <property type="match status" value="1"/>
</dbReference>
<gene>
    <name evidence="2" type="ORF">PGQ11_009387</name>
</gene>
<evidence type="ECO:0000313" key="3">
    <source>
        <dbReference type="Proteomes" id="UP001390339"/>
    </source>
</evidence>
<evidence type="ECO:0000313" key="2">
    <source>
        <dbReference type="EMBL" id="KAK8863152.1"/>
    </source>
</evidence>
<dbReference type="Gene3D" id="1.20.1280.50">
    <property type="match status" value="1"/>
</dbReference>
<protein>
    <recommendedName>
        <fullName evidence="1">F-box domain-containing protein</fullName>
    </recommendedName>
</protein>
<dbReference type="EMBL" id="JAPCWZ010000005">
    <property type="protein sequence ID" value="KAK8863152.1"/>
    <property type="molecule type" value="Genomic_DNA"/>
</dbReference>
<dbReference type="InterPro" id="IPR001810">
    <property type="entry name" value="F-box_dom"/>
</dbReference>
<evidence type="ECO:0000259" key="1">
    <source>
        <dbReference type="PROSITE" id="PS50181"/>
    </source>
</evidence>
<dbReference type="SUPFAM" id="SSF81383">
    <property type="entry name" value="F-box domain"/>
    <property type="match status" value="1"/>
</dbReference>
<keyword evidence="3" id="KW-1185">Reference proteome</keyword>
<feature type="domain" description="F-box" evidence="1">
    <location>
        <begin position="148"/>
        <end position="194"/>
    </location>
</feature>
<comment type="caution">
    <text evidence="2">The sequence shown here is derived from an EMBL/GenBank/DDBJ whole genome shotgun (WGS) entry which is preliminary data.</text>
</comment>
<sequence>MGDSQFCEICLAEFPPRATVESISIIPASFPNRPTLIHEKKHLDVFQRHAVIPGTDCKSIIVAILHASCFHAITRLCGTSTDKLFKLIEVFASLKPLQIGMNSLLEAYSLQSVDILATWATRWERLRLLNQPEESHLLYTSNAPPIQHSRLLQLPLELNLAIFGRLSFRDATSLRLSCKGLWNLGTVSGFWKDQFEDEYPLASFFVAPHPDFKYSSWKSLYRLAKIHYTHYEPAILWRERLRPMVDAIDHLNGSELSGNMISAWWNLDRREDVDYLYSERLAAFQAGNILYIREIEVKGAVQETFASLVILKGELFATGLRLVLAKEELLLGYCYRSRERCLKSGRTLTGLSFNPVQGNSWYSLILMTPSPGGSERAWTGSD</sequence>
<accession>A0ABR2IHV1</accession>